<dbReference type="GeneID" id="20715273"/>
<dbReference type="KEGG" id="tot:TOT_030000067"/>
<evidence type="ECO:0000256" key="1">
    <source>
        <dbReference type="SAM" id="MobiDB-lite"/>
    </source>
</evidence>
<dbReference type="GO" id="GO:0005759">
    <property type="term" value="C:mitochondrial matrix"/>
    <property type="evidence" value="ECO:0007669"/>
    <property type="project" value="TreeGrafter"/>
</dbReference>
<dbReference type="GO" id="GO:0035770">
    <property type="term" value="C:ribonucleoprotein granule"/>
    <property type="evidence" value="ECO:0007669"/>
    <property type="project" value="TreeGrafter"/>
</dbReference>
<dbReference type="VEuPathDB" id="PiroplasmaDB:TOT_030000067"/>
<gene>
    <name evidence="2" type="ORF">TOT_030000067</name>
</gene>
<dbReference type="GO" id="GO:0000963">
    <property type="term" value="P:mitochondrial RNA processing"/>
    <property type="evidence" value="ECO:0007669"/>
    <property type="project" value="TreeGrafter"/>
</dbReference>
<proteinExistence type="predicted"/>
<evidence type="ECO:0000313" key="2">
    <source>
        <dbReference type="EMBL" id="BAM40805.1"/>
    </source>
</evidence>
<protein>
    <submittedName>
        <fullName evidence="2">Uncharacterized protein</fullName>
    </submittedName>
</protein>
<dbReference type="InterPro" id="IPR016024">
    <property type="entry name" value="ARM-type_fold"/>
</dbReference>
<name>J4D8J7_THEOR</name>
<reference evidence="2 3" key="1">
    <citation type="journal article" date="2012" name="MBio">
        <title>Comparative genome analysis of three eukaryotic parasites with differing abilities to transform leukocytes reveals key mediators of Theileria-induced leukocyte transformation.</title>
        <authorList>
            <person name="Hayashida K."/>
            <person name="Hara Y."/>
            <person name="Abe T."/>
            <person name="Yamasaki C."/>
            <person name="Toyoda A."/>
            <person name="Kosuge T."/>
            <person name="Suzuki Y."/>
            <person name="Sato Y."/>
            <person name="Kawashima S."/>
            <person name="Katayama T."/>
            <person name="Wakaguri H."/>
            <person name="Inoue N."/>
            <person name="Homma K."/>
            <person name="Tada-Umezaki M."/>
            <person name="Yagi Y."/>
            <person name="Fujii Y."/>
            <person name="Habara T."/>
            <person name="Kanehisa M."/>
            <person name="Watanabe H."/>
            <person name="Ito K."/>
            <person name="Gojobori T."/>
            <person name="Sugawara H."/>
            <person name="Imanishi T."/>
            <person name="Weir W."/>
            <person name="Gardner M."/>
            <person name="Pain A."/>
            <person name="Shiels B."/>
            <person name="Hattori M."/>
            <person name="Nene V."/>
            <person name="Sugimoto C."/>
        </authorList>
    </citation>
    <scope>NUCLEOTIDE SEQUENCE [LARGE SCALE GENOMIC DNA]</scope>
    <source>
        <strain evidence="2 3">Shintoku</strain>
    </source>
</reference>
<sequence length="682" mass="77779">MKLPFLLNTVSQCSSPKEVEEVFNKVLRALPSLDGNTVSNCLNILSKKEINHPKVYWSRTAEVLTEKCTKNINNNTVLSNYEVRQVCIILNAFAKVDHLSAKLIEESTKIITKQIRDLHTRDISNVIHSLGKLNQISPLTKIINKLFKLGEHRDNDYEKIVKTIEECNEQDFSMLLRVFLLNSENLELDKITKKLLKSISDKYDHLSDQTLAILANALANYGRDDSKTLSVLAPIITHRLRRGHFTPQCVAQISNGYAKLKNREEELFTAVSERVVRDAGMFSARCISNVLNAFSKLSIFKRELFMASMPQLENNVEAMTPQCIGNVINSYSKFVKEFEPQVLISFFNKLIEALLKWEDFGAFIGQNYANILNGVSKLHMRVSTRGNIEDPRVREEGVIGVDMEPGSDDASAPDNGVAAVEAGDIGVSDDDTADVGTGDVKTIIGSKHEELKVYALFRKLSNPITKIVDDLNHLDVLLIANSMSRCRVLDESLLRRLLVKLKAHGKKYKTPEKVNTINTLSILYECVSRQNYISISDRELTMSNNTTDMRVTPEQIPETKIEEEIRRYYWYFIEDFFAHQENIEHIRGLDIKLLFNSFSRCNMNMREYCDALVDKYIQLGQTSTRDLTQIVNHYGNLQMEMPTQLQEYIVRHHGGKSERTQRGESQETTRESISQVNEPIRV</sequence>
<feature type="region of interest" description="Disordered" evidence="1">
    <location>
        <begin position="654"/>
        <end position="682"/>
    </location>
</feature>
<feature type="compositionally biased region" description="Basic and acidic residues" evidence="1">
    <location>
        <begin position="655"/>
        <end position="670"/>
    </location>
</feature>
<dbReference type="GO" id="GO:0003723">
    <property type="term" value="F:RNA binding"/>
    <property type="evidence" value="ECO:0007669"/>
    <property type="project" value="TreeGrafter"/>
</dbReference>
<accession>J4D8J7</accession>
<dbReference type="InterPro" id="IPR050870">
    <property type="entry name" value="FAST_kinase"/>
</dbReference>
<dbReference type="PANTHER" id="PTHR21228">
    <property type="entry name" value="FAST LEU-RICH DOMAIN-CONTAINING"/>
    <property type="match status" value="1"/>
</dbReference>
<dbReference type="Proteomes" id="UP000003786">
    <property type="component" value="Chromosome 3"/>
</dbReference>
<keyword evidence="3" id="KW-1185">Reference proteome</keyword>
<dbReference type="OMA" id="MTPQCIG"/>
<dbReference type="OrthoDB" id="385235at2759"/>
<dbReference type="SUPFAM" id="SSF48371">
    <property type="entry name" value="ARM repeat"/>
    <property type="match status" value="1"/>
</dbReference>
<dbReference type="EMBL" id="AP011948">
    <property type="protein sequence ID" value="BAM40805.1"/>
    <property type="molecule type" value="Genomic_DNA"/>
</dbReference>
<feature type="compositionally biased region" description="Polar residues" evidence="1">
    <location>
        <begin position="671"/>
        <end position="682"/>
    </location>
</feature>
<dbReference type="AlphaFoldDB" id="J4D8J7"/>
<organism evidence="2 3">
    <name type="scientific">Theileria orientalis strain Shintoku</name>
    <dbReference type="NCBI Taxonomy" id="869250"/>
    <lineage>
        <taxon>Eukaryota</taxon>
        <taxon>Sar</taxon>
        <taxon>Alveolata</taxon>
        <taxon>Apicomplexa</taxon>
        <taxon>Aconoidasida</taxon>
        <taxon>Piroplasmida</taxon>
        <taxon>Theileriidae</taxon>
        <taxon>Theileria</taxon>
    </lineage>
</organism>
<dbReference type="RefSeq" id="XP_009691106.1">
    <property type="nucleotide sequence ID" value="XM_009692811.1"/>
</dbReference>
<dbReference type="GO" id="GO:0044528">
    <property type="term" value="P:regulation of mitochondrial mRNA stability"/>
    <property type="evidence" value="ECO:0007669"/>
    <property type="project" value="TreeGrafter"/>
</dbReference>
<dbReference type="eggNOG" id="ENOG502QX4K">
    <property type="taxonomic scope" value="Eukaryota"/>
</dbReference>
<evidence type="ECO:0000313" key="3">
    <source>
        <dbReference type="Proteomes" id="UP000003786"/>
    </source>
</evidence>
<dbReference type="PANTHER" id="PTHR21228:SF40">
    <property type="entry name" value="LD45607P"/>
    <property type="match status" value="1"/>
</dbReference>